<evidence type="ECO:0000256" key="1">
    <source>
        <dbReference type="SAM" id="Phobius"/>
    </source>
</evidence>
<protein>
    <submittedName>
        <fullName evidence="2">Uncharacterized protein</fullName>
    </submittedName>
</protein>
<sequence>MVIFVESGVQADTKLYIKMTDRSNLLVHFIAGTLFALGAALCQTCFFWAFCESR</sequence>
<organism evidence="2 3">
    <name type="scientific">Massarina eburnea CBS 473.64</name>
    <dbReference type="NCBI Taxonomy" id="1395130"/>
    <lineage>
        <taxon>Eukaryota</taxon>
        <taxon>Fungi</taxon>
        <taxon>Dikarya</taxon>
        <taxon>Ascomycota</taxon>
        <taxon>Pezizomycotina</taxon>
        <taxon>Dothideomycetes</taxon>
        <taxon>Pleosporomycetidae</taxon>
        <taxon>Pleosporales</taxon>
        <taxon>Massarineae</taxon>
        <taxon>Massarinaceae</taxon>
        <taxon>Massarina</taxon>
    </lineage>
</organism>
<evidence type="ECO:0000313" key="2">
    <source>
        <dbReference type="EMBL" id="KAF2645502.1"/>
    </source>
</evidence>
<keyword evidence="3" id="KW-1185">Reference proteome</keyword>
<accession>A0A6A6SDX8</accession>
<dbReference type="AlphaFoldDB" id="A0A6A6SDX8"/>
<evidence type="ECO:0000313" key="3">
    <source>
        <dbReference type="Proteomes" id="UP000799753"/>
    </source>
</evidence>
<gene>
    <name evidence="2" type="ORF">P280DRAFT_465322</name>
</gene>
<feature type="transmembrane region" description="Helical" evidence="1">
    <location>
        <begin position="25"/>
        <end position="50"/>
    </location>
</feature>
<name>A0A6A6SDX8_9PLEO</name>
<keyword evidence="1" id="KW-0472">Membrane</keyword>
<dbReference type="Proteomes" id="UP000799753">
    <property type="component" value="Unassembled WGS sequence"/>
</dbReference>
<keyword evidence="1" id="KW-0812">Transmembrane</keyword>
<dbReference type="EMBL" id="MU006777">
    <property type="protein sequence ID" value="KAF2645502.1"/>
    <property type="molecule type" value="Genomic_DNA"/>
</dbReference>
<keyword evidence="1" id="KW-1133">Transmembrane helix</keyword>
<reference evidence="2" key="1">
    <citation type="journal article" date="2020" name="Stud. Mycol.">
        <title>101 Dothideomycetes genomes: a test case for predicting lifestyles and emergence of pathogens.</title>
        <authorList>
            <person name="Haridas S."/>
            <person name="Albert R."/>
            <person name="Binder M."/>
            <person name="Bloem J."/>
            <person name="Labutti K."/>
            <person name="Salamov A."/>
            <person name="Andreopoulos B."/>
            <person name="Baker S."/>
            <person name="Barry K."/>
            <person name="Bills G."/>
            <person name="Bluhm B."/>
            <person name="Cannon C."/>
            <person name="Castanera R."/>
            <person name="Culley D."/>
            <person name="Daum C."/>
            <person name="Ezra D."/>
            <person name="Gonzalez J."/>
            <person name="Henrissat B."/>
            <person name="Kuo A."/>
            <person name="Liang C."/>
            <person name="Lipzen A."/>
            <person name="Lutzoni F."/>
            <person name="Magnuson J."/>
            <person name="Mondo S."/>
            <person name="Nolan M."/>
            <person name="Ohm R."/>
            <person name="Pangilinan J."/>
            <person name="Park H.-J."/>
            <person name="Ramirez L."/>
            <person name="Alfaro M."/>
            <person name="Sun H."/>
            <person name="Tritt A."/>
            <person name="Yoshinaga Y."/>
            <person name="Zwiers L.-H."/>
            <person name="Turgeon B."/>
            <person name="Goodwin S."/>
            <person name="Spatafora J."/>
            <person name="Crous P."/>
            <person name="Grigoriev I."/>
        </authorList>
    </citation>
    <scope>NUCLEOTIDE SEQUENCE</scope>
    <source>
        <strain evidence="2">CBS 473.64</strain>
    </source>
</reference>
<proteinExistence type="predicted"/>
<dbReference type="OrthoDB" id="2140105at2759"/>